<evidence type="ECO:0000256" key="1">
    <source>
        <dbReference type="ARBA" id="ARBA00023002"/>
    </source>
</evidence>
<dbReference type="PANTHER" id="PTHR43244:SF1">
    <property type="entry name" value="5,10-METHYLENETETRAHYDROMETHANOPTERIN REDUCTASE"/>
    <property type="match status" value="1"/>
</dbReference>
<dbReference type="InterPro" id="IPR036661">
    <property type="entry name" value="Luciferase-like_sf"/>
</dbReference>
<dbReference type="AlphaFoldDB" id="A0A2M9CNX6"/>
<dbReference type="InterPro" id="IPR050564">
    <property type="entry name" value="F420-G6PD/mer"/>
</dbReference>
<dbReference type="Pfam" id="PF00296">
    <property type="entry name" value="Bac_luciferase"/>
    <property type="match status" value="1"/>
</dbReference>
<evidence type="ECO:0000313" key="4">
    <source>
        <dbReference type="Proteomes" id="UP000228758"/>
    </source>
</evidence>
<dbReference type="PANTHER" id="PTHR43244">
    <property type="match status" value="1"/>
</dbReference>
<dbReference type="CDD" id="cd01097">
    <property type="entry name" value="Tetrahydromethanopterin_reductase"/>
    <property type="match status" value="1"/>
</dbReference>
<feature type="domain" description="Luciferase-like" evidence="2">
    <location>
        <begin position="13"/>
        <end position="261"/>
    </location>
</feature>
<gene>
    <name evidence="3" type="ORF">CLV46_3189</name>
</gene>
<accession>A0A2M9CNX6</accession>
<dbReference type="EMBL" id="PGFF01000001">
    <property type="protein sequence ID" value="PJJ73596.1"/>
    <property type="molecule type" value="Genomic_DNA"/>
</dbReference>
<dbReference type="RefSeq" id="WP_100365661.1">
    <property type="nucleotide sequence ID" value="NZ_PGFF01000001.1"/>
</dbReference>
<dbReference type="InterPro" id="IPR011251">
    <property type="entry name" value="Luciferase-like_dom"/>
</dbReference>
<evidence type="ECO:0000313" key="3">
    <source>
        <dbReference type="EMBL" id="PJJ73596.1"/>
    </source>
</evidence>
<reference evidence="3 4" key="1">
    <citation type="submission" date="2017-11" db="EMBL/GenBank/DDBJ databases">
        <title>Genomic Encyclopedia of Archaeal and Bacterial Type Strains, Phase II (KMG-II): From Individual Species to Whole Genera.</title>
        <authorList>
            <person name="Goeker M."/>
        </authorList>
    </citation>
    <scope>NUCLEOTIDE SEQUENCE [LARGE SCALE GENOMIC DNA]</scope>
    <source>
        <strain evidence="3 4">DSM 27393</strain>
    </source>
</reference>
<comment type="caution">
    <text evidence="3">The sequence shown here is derived from an EMBL/GenBank/DDBJ whole genome shotgun (WGS) entry which is preliminary data.</text>
</comment>
<dbReference type="GO" id="GO:0016705">
    <property type="term" value="F:oxidoreductase activity, acting on paired donors, with incorporation or reduction of molecular oxygen"/>
    <property type="evidence" value="ECO:0007669"/>
    <property type="project" value="InterPro"/>
</dbReference>
<proteinExistence type="predicted"/>
<evidence type="ECO:0000259" key="2">
    <source>
        <dbReference type="Pfam" id="PF00296"/>
    </source>
</evidence>
<dbReference type="SUPFAM" id="SSF51679">
    <property type="entry name" value="Bacterial luciferase-like"/>
    <property type="match status" value="1"/>
</dbReference>
<dbReference type="GO" id="GO:0004497">
    <property type="term" value="F:monooxygenase activity"/>
    <property type="evidence" value="ECO:0007669"/>
    <property type="project" value="UniProtKB-KW"/>
</dbReference>
<protein>
    <submittedName>
        <fullName evidence="3">Alkanesulfonate monooxygenase SsuD/methylene tetrahydromethanopterin reductase-like flavin-dependent oxidoreductase (Luciferase family)</fullName>
    </submittedName>
</protein>
<sequence length="293" mass="30856">MTVRLGFIFVPTQPPERLPALARTVEAAGFDDLWVWEDCFKESGVASAAIALAVTERIHVGIGLLPAPLRNVALTAMEAATIARTFPGRFTLGVGHGVQSWMGQAGARVASPLTLLREYTVALRALLAGERVTTEGRYVRLDDVMLDWPPTPAPPIMLGGGGPKSIALTGEIGDGTLLAAALTVDEIADAAQRSRAARPADATGEHPVVAALIVATGDDGAQRARRDLHLWRETDHDGSGAAGGSAEAIAEAVRRFVAAGATTVAFQPTTDEEDLDGLVEFLTTEVRPLLRDL</sequence>
<organism evidence="3 4">
    <name type="scientific">Diaminobutyricimonas aerilata</name>
    <dbReference type="NCBI Taxonomy" id="1162967"/>
    <lineage>
        <taxon>Bacteria</taxon>
        <taxon>Bacillati</taxon>
        <taxon>Actinomycetota</taxon>
        <taxon>Actinomycetes</taxon>
        <taxon>Micrococcales</taxon>
        <taxon>Microbacteriaceae</taxon>
        <taxon>Diaminobutyricimonas</taxon>
    </lineage>
</organism>
<dbReference type="OrthoDB" id="675245at2"/>
<keyword evidence="3" id="KW-0503">Monooxygenase</keyword>
<dbReference type="Proteomes" id="UP000228758">
    <property type="component" value="Unassembled WGS sequence"/>
</dbReference>
<keyword evidence="1" id="KW-0560">Oxidoreductase</keyword>
<name>A0A2M9CNX6_9MICO</name>
<dbReference type="Gene3D" id="3.20.20.30">
    <property type="entry name" value="Luciferase-like domain"/>
    <property type="match status" value="1"/>
</dbReference>
<keyword evidence="4" id="KW-1185">Reference proteome</keyword>